<organism evidence="2 3">
    <name type="scientific">Candidatus Bealeia paramacronuclearis</name>
    <dbReference type="NCBI Taxonomy" id="1921001"/>
    <lineage>
        <taxon>Bacteria</taxon>
        <taxon>Pseudomonadati</taxon>
        <taxon>Pseudomonadota</taxon>
        <taxon>Alphaproteobacteria</taxon>
        <taxon>Holosporales</taxon>
        <taxon>Holosporaceae</taxon>
        <taxon>Candidatus Bealeia</taxon>
    </lineage>
</organism>
<dbReference type="RefSeq" id="WP_331256592.1">
    <property type="nucleotide sequence ID" value="NZ_CP133270.1"/>
</dbReference>
<evidence type="ECO:0000313" key="2">
    <source>
        <dbReference type="EMBL" id="WVX66051.1"/>
    </source>
</evidence>
<name>A0ABZ2C0K1_9PROT</name>
<protein>
    <recommendedName>
        <fullName evidence="4">GspL cytoplasmic actin-ATPase-like domain-containing protein</fullName>
    </recommendedName>
</protein>
<reference evidence="2 3" key="1">
    <citation type="journal article" date="2024" name="Environ. Microbiol.">
        <title>Novel evolutionary insights on the interactions of the Holosporales (Alphaproteobacteria) with eukaryotic hosts from comparative genomics.</title>
        <authorList>
            <person name="Giovannini M."/>
            <person name="Petroni G."/>
            <person name="Castelli M."/>
        </authorList>
    </citation>
    <scope>NUCLEOTIDE SEQUENCE [LARGE SCALE GENOMIC DNA]</scope>
    <source>
        <strain evidence="2 3">US_Bl 15I1</strain>
    </source>
</reference>
<keyword evidence="1" id="KW-0175">Coiled coil</keyword>
<keyword evidence="3" id="KW-1185">Reference proteome</keyword>
<gene>
    <name evidence="2" type="ORF">Bealeia1_00222</name>
</gene>
<evidence type="ECO:0008006" key="4">
    <source>
        <dbReference type="Google" id="ProtNLM"/>
    </source>
</evidence>
<proteinExistence type="predicted"/>
<dbReference type="EMBL" id="CP133270">
    <property type="protein sequence ID" value="WVX66051.1"/>
    <property type="molecule type" value="Genomic_DNA"/>
</dbReference>
<evidence type="ECO:0000256" key="1">
    <source>
        <dbReference type="SAM" id="Coils"/>
    </source>
</evidence>
<feature type="coiled-coil region" evidence="1">
    <location>
        <begin position="297"/>
        <end position="324"/>
    </location>
</feature>
<evidence type="ECO:0000313" key="3">
    <source>
        <dbReference type="Proteomes" id="UP001330434"/>
    </source>
</evidence>
<dbReference type="Proteomes" id="UP001330434">
    <property type="component" value="Chromosome"/>
</dbReference>
<sequence length="460" mass="52904">MKKTASWILFIGEAQVRLYEAGLEGVFLKLSLNVLSEKSKLDEILKSSPLLPLRILIETSSLQFQSEPLPKLSLWDRLSYLKHKRELLDETITLKDVRYEKDTVNSSYMKPSPWGSGWIEGLPIPYEGIYFYPLEMMEYGVFLDQTLKDKAWMFVGSLEAGFLTQIIYDSGKILLSRLTKLPETLNATEVQNFISKDLQQTFSYLKKKGVLHVSSLEGFTSFQECPPENHLKPLSLDQDSLISFLGWWSSRKSSKWQFFPKNSQTYNPKTILYLVKSAGIAAILLGFTINAYLLQNLYEASEKLSALEMRLAQLNYEETHLREETENHDIPLMKHVLERYDQIQNQTLAPLSDLEAIATIMPENPELAILDFHWDVPQNQEGSILLLHVKVNEDENREIIADLFRDFKDSLEEKLGQKNINVLKAPFNRDAEGLFSGSTNQRDHHHSEEEALGLVEVKWP</sequence>
<accession>A0ABZ2C0K1</accession>